<keyword evidence="8 18" id="KW-0808">Transferase</keyword>
<dbReference type="GO" id="GO:0001717">
    <property type="term" value="P:conversion of seryl-tRNAsec to selenocys-tRNAsec"/>
    <property type="evidence" value="ECO:0007669"/>
    <property type="project" value="UniProtKB-UniRule"/>
</dbReference>
<dbReference type="Gene3D" id="3.40.640.10">
    <property type="entry name" value="Type I PLP-dependent aspartate aminotransferase-like (Major domain)"/>
    <property type="match status" value="1"/>
</dbReference>
<feature type="binding site" evidence="19">
    <location>
        <position position="395"/>
    </location>
    <ligand>
        <name>tRNA</name>
        <dbReference type="ChEBI" id="CHEBI:17843"/>
    </ligand>
</feature>
<evidence type="ECO:0000256" key="8">
    <source>
        <dbReference type="ARBA" id="ARBA00022679"/>
    </source>
</evidence>
<dbReference type="PIRSF" id="PIRSF017689">
    <property type="entry name" value="SepSecS"/>
    <property type="match status" value="1"/>
</dbReference>
<keyword evidence="7 18" id="KW-0820">tRNA-binding</keyword>
<comment type="caution">
    <text evidence="21">The sequence shown here is derived from an EMBL/GenBank/DDBJ whole genome shotgun (WGS) entry which is preliminary data.</text>
</comment>
<dbReference type="GO" id="GO:0001514">
    <property type="term" value="P:selenocysteine incorporation"/>
    <property type="evidence" value="ECO:0007669"/>
    <property type="project" value="TreeGrafter"/>
</dbReference>
<feature type="binding site" evidence="19">
    <location>
        <position position="97"/>
    </location>
    <ligand>
        <name>substrate</name>
    </ligand>
</feature>
<keyword evidence="9 18" id="KW-0694">RNA-binding</keyword>
<comment type="similarity">
    <text evidence="4 18">Belongs to the SepSecS family.</text>
</comment>
<evidence type="ECO:0000256" key="20">
    <source>
        <dbReference type="PIRSR" id="PIRSR017689-50"/>
    </source>
</evidence>
<dbReference type="GO" id="GO:0098621">
    <property type="term" value="F:O-phosphoseryl-tRNA(Sec) selenium transferase activity"/>
    <property type="evidence" value="ECO:0007669"/>
    <property type="project" value="UniProtKB-EC"/>
</dbReference>
<keyword evidence="18" id="KW-0963">Cytoplasm</keyword>
<evidence type="ECO:0000256" key="14">
    <source>
        <dbReference type="ARBA" id="ARBA00030669"/>
    </source>
</evidence>
<dbReference type="InterPro" id="IPR015421">
    <property type="entry name" value="PyrdxlP-dep_Trfase_major"/>
</dbReference>
<evidence type="ECO:0000256" key="16">
    <source>
        <dbReference type="ARBA" id="ARBA00032693"/>
    </source>
</evidence>
<sequence>MNQESLKFAENFVPSTYVKQAAEVLRTRENIIRQLWQHKKIPEDGWDDITIETLLLQLSSMDSNNFPSNSGVGEREGRFASELVAKRHYHFGHGIGRSGDLTEPQPKAAGSSLMYSITNCLLKDLMKLMGIYSSVECLLVPVATGMALVLNMLTLRSLRPKAEYVIWSRIDQKSCFKSIITAGLIPVIIDTIKCNDQLVTNTCLIEKKIKEIGSENIVCVMSTTSCFAPRACDNIETISILCKQYNIPHLINNAYGLQSKYIMKKIQSAFNKGRVDVFVQSTDKNLMVPVGGAIISSFDKNLLQNIAKTYPGRASSTPLLDSFITLLSLGKKGYEKLCDDQLAMYDYLKQELTTIAESFGEIVLHTPENPISVGMSLCKIPSDDLTKLGSMLFLRNVSGTRVITTLENKTIAGYNFEGWGSHSKDLSIPYLTAAASIGMKQTDVDIFIKKLKKVLTQLHCNMKEPSDTGVNEH</sequence>
<dbReference type="AlphaFoldDB" id="A0A8K0GKC8"/>
<dbReference type="EC" id="2.9.1.2" evidence="5 18"/>
<keyword evidence="10 18" id="KW-0663">Pyridoxal phosphate</keyword>
<evidence type="ECO:0000256" key="2">
    <source>
        <dbReference type="ARBA" id="ARBA00002552"/>
    </source>
</evidence>
<keyword evidence="11 18" id="KW-0648">Protein biosynthesis</keyword>
<evidence type="ECO:0000256" key="7">
    <source>
        <dbReference type="ARBA" id="ARBA00022555"/>
    </source>
</evidence>
<keyword evidence="12 18" id="KW-0711">Selenium</keyword>
<evidence type="ECO:0000256" key="1">
    <source>
        <dbReference type="ARBA" id="ARBA00001933"/>
    </source>
</evidence>
<dbReference type="InterPro" id="IPR019872">
    <property type="entry name" value="Sec-tRNA_Se_transferase"/>
</dbReference>
<proteinExistence type="inferred from homology"/>
<comment type="subunit">
    <text evidence="13">Homotetramer formed by a catalytic dimer and a non-catalytic dimer serving as a binding platform that orients tRNASec for catalysis. Each tetramer binds the CCA ends of two tRNAs which point to the active sites of the catalytic dimer.</text>
</comment>
<evidence type="ECO:0000256" key="3">
    <source>
        <dbReference type="ARBA" id="ARBA00004822"/>
    </source>
</evidence>
<dbReference type="GO" id="GO:0005737">
    <property type="term" value="C:cytoplasm"/>
    <property type="evidence" value="ECO:0007669"/>
    <property type="project" value="UniProtKB-SubCell"/>
</dbReference>
<evidence type="ECO:0000256" key="17">
    <source>
        <dbReference type="ARBA" id="ARBA00048808"/>
    </source>
</evidence>
<comment type="catalytic activity">
    <reaction evidence="17 18">
        <text>O-phospho-L-seryl-tRNA(Sec) + selenophosphate + H2O = L-selenocysteinyl-tRNA(Sec) + 2 phosphate</text>
        <dbReference type="Rhea" id="RHEA:25041"/>
        <dbReference type="Rhea" id="RHEA-COMP:9743"/>
        <dbReference type="Rhea" id="RHEA-COMP:9947"/>
        <dbReference type="ChEBI" id="CHEBI:15377"/>
        <dbReference type="ChEBI" id="CHEBI:16144"/>
        <dbReference type="ChEBI" id="CHEBI:43474"/>
        <dbReference type="ChEBI" id="CHEBI:78551"/>
        <dbReference type="ChEBI" id="CHEBI:78573"/>
        <dbReference type="EC" id="2.9.1.2"/>
    </reaction>
</comment>
<dbReference type="EMBL" id="VTPC01001909">
    <property type="protein sequence ID" value="KAF2901003.1"/>
    <property type="molecule type" value="Genomic_DNA"/>
</dbReference>
<evidence type="ECO:0000256" key="13">
    <source>
        <dbReference type="ARBA" id="ARBA00026053"/>
    </source>
</evidence>
<evidence type="ECO:0000256" key="4">
    <source>
        <dbReference type="ARBA" id="ARBA00007037"/>
    </source>
</evidence>
<comment type="function">
    <text evidence="2 18">Converts O-phosphoseryl-tRNA(Sec) to selenocysteinyl-tRNA(Sec) required for selenoprotein biosynthesis.</text>
</comment>
<evidence type="ECO:0000256" key="18">
    <source>
        <dbReference type="PIRNR" id="PIRNR017689"/>
    </source>
</evidence>
<evidence type="ECO:0000256" key="10">
    <source>
        <dbReference type="ARBA" id="ARBA00022898"/>
    </source>
</evidence>
<comment type="pathway">
    <text evidence="3 18">Aminoacyl-tRNA biosynthesis; selenocysteinyl-tRNA(Sec) biosynthesis; selenocysteinyl-tRNA(Sec) from L-seryl-tRNA(Sec) (archaeal/eukaryal route): step 2/2.</text>
</comment>
<dbReference type="Proteomes" id="UP000801492">
    <property type="component" value="Unassembled WGS sequence"/>
</dbReference>
<evidence type="ECO:0000256" key="12">
    <source>
        <dbReference type="ARBA" id="ARBA00023266"/>
    </source>
</evidence>
<evidence type="ECO:0000256" key="6">
    <source>
        <dbReference type="ARBA" id="ARBA00021963"/>
    </source>
</evidence>
<name>A0A8K0GKC8_IGNLU</name>
<protein>
    <recommendedName>
        <fullName evidence="6 18">O-phosphoseryl-tRNA(Sec) selenium transferase</fullName>
        <ecNumber evidence="5 18">2.9.1.2</ecNumber>
    </recommendedName>
    <alternativeName>
        <fullName evidence="14 18">Selenocysteine synthase</fullName>
    </alternativeName>
    <alternativeName>
        <fullName evidence="15 18">Selenocysteinyl-tRNA(Sec) synthase</fullName>
    </alternativeName>
    <alternativeName>
        <fullName evidence="16 18">Sep-tRNA:Sec-tRNA synthase</fullName>
    </alternativeName>
</protein>
<comment type="subcellular location">
    <subcellularLocation>
        <location evidence="18">Cytoplasm</location>
    </subcellularLocation>
</comment>
<evidence type="ECO:0000313" key="22">
    <source>
        <dbReference type="Proteomes" id="UP000801492"/>
    </source>
</evidence>
<evidence type="ECO:0000256" key="5">
    <source>
        <dbReference type="ARBA" id="ARBA00012464"/>
    </source>
</evidence>
<feature type="site" description="May act as a substrate filter by repelling compounds with a negatively charged alpha-carboxylate" evidence="20">
    <location>
        <position position="74"/>
    </location>
</feature>
<reference evidence="21" key="1">
    <citation type="submission" date="2019-08" db="EMBL/GenBank/DDBJ databases">
        <title>The genome of the North American firefly Photinus pyralis.</title>
        <authorList>
            <consortium name="Photinus pyralis genome working group"/>
            <person name="Fallon T.R."/>
            <person name="Sander Lower S.E."/>
            <person name="Weng J.-K."/>
        </authorList>
    </citation>
    <scope>NUCLEOTIDE SEQUENCE</scope>
    <source>
        <strain evidence="21">TRF0915ILg1</strain>
        <tissue evidence="21">Whole body</tissue>
    </source>
</reference>
<evidence type="ECO:0000256" key="15">
    <source>
        <dbReference type="ARBA" id="ARBA00032048"/>
    </source>
</evidence>
<feature type="binding site" evidence="19">
    <location>
        <position position="105"/>
    </location>
    <ligand>
        <name>substrate</name>
    </ligand>
</feature>
<dbReference type="InterPro" id="IPR015424">
    <property type="entry name" value="PyrdxlP-dep_Trfase"/>
</dbReference>
<gene>
    <name evidence="21" type="ORF">ILUMI_05187</name>
</gene>
<dbReference type="OrthoDB" id="10263545at2759"/>
<organism evidence="21 22">
    <name type="scientific">Ignelater luminosus</name>
    <name type="common">Cucubano</name>
    <name type="synonym">Pyrophorus luminosus</name>
    <dbReference type="NCBI Taxonomy" id="2038154"/>
    <lineage>
        <taxon>Eukaryota</taxon>
        <taxon>Metazoa</taxon>
        <taxon>Ecdysozoa</taxon>
        <taxon>Arthropoda</taxon>
        <taxon>Hexapoda</taxon>
        <taxon>Insecta</taxon>
        <taxon>Pterygota</taxon>
        <taxon>Neoptera</taxon>
        <taxon>Endopterygota</taxon>
        <taxon>Coleoptera</taxon>
        <taxon>Polyphaga</taxon>
        <taxon>Elateriformia</taxon>
        <taxon>Elateroidea</taxon>
        <taxon>Elateridae</taxon>
        <taxon>Agrypninae</taxon>
        <taxon>Pyrophorini</taxon>
        <taxon>Ignelater</taxon>
    </lineage>
</organism>
<dbReference type="GO" id="GO:0000049">
    <property type="term" value="F:tRNA binding"/>
    <property type="evidence" value="ECO:0007669"/>
    <property type="project" value="UniProtKB-UniRule"/>
</dbReference>
<keyword evidence="22" id="KW-1185">Reference proteome</keyword>
<evidence type="ECO:0000313" key="21">
    <source>
        <dbReference type="EMBL" id="KAF2901003.1"/>
    </source>
</evidence>
<evidence type="ECO:0000256" key="11">
    <source>
        <dbReference type="ARBA" id="ARBA00022917"/>
    </source>
</evidence>
<feature type="binding site" evidence="19">
    <location>
        <position position="313"/>
    </location>
    <ligand>
        <name>substrate</name>
    </ligand>
</feature>
<dbReference type="Pfam" id="PF05889">
    <property type="entry name" value="SepSecS"/>
    <property type="match status" value="1"/>
</dbReference>
<dbReference type="PANTHER" id="PTHR12944:SF2">
    <property type="entry name" value="O-PHOSPHOSERYL-TRNA(SEC) SELENIUM TRANSFERASE"/>
    <property type="match status" value="1"/>
</dbReference>
<feature type="binding site" evidence="19">
    <location>
        <position position="98"/>
    </location>
    <ligand>
        <name>substrate</name>
    </ligand>
</feature>
<accession>A0A8K0GKC8</accession>
<comment type="cofactor">
    <cofactor evidence="1 18 20">
        <name>pyridoxal 5'-phosphate</name>
        <dbReference type="ChEBI" id="CHEBI:597326"/>
    </cofactor>
</comment>
<feature type="binding site" evidence="19">
    <location>
        <position position="75"/>
    </location>
    <ligand>
        <name>pyridoxal 5'-phosphate</name>
        <dbReference type="ChEBI" id="CHEBI:597326"/>
    </ligand>
</feature>
<dbReference type="PANTHER" id="PTHR12944">
    <property type="entry name" value="SOLUBLE LIVER ANTIGEN/LIVER PANCREAS ANTIGEN"/>
    <property type="match status" value="1"/>
</dbReference>
<evidence type="ECO:0000256" key="9">
    <source>
        <dbReference type="ARBA" id="ARBA00022884"/>
    </source>
</evidence>
<dbReference type="NCBIfam" id="TIGR03531">
    <property type="entry name" value="selenium_SpcS"/>
    <property type="match status" value="1"/>
</dbReference>
<feature type="modified residue" description="N6-(pyridoxal phosphate)lysine" evidence="20">
    <location>
        <position position="284"/>
    </location>
</feature>
<dbReference type="UniPathway" id="UPA00906">
    <property type="reaction ID" value="UER00898"/>
</dbReference>
<dbReference type="SUPFAM" id="SSF53383">
    <property type="entry name" value="PLP-dependent transferases"/>
    <property type="match status" value="1"/>
</dbReference>
<evidence type="ECO:0000256" key="19">
    <source>
        <dbReference type="PIRSR" id="PIRSR017689-1"/>
    </source>
</evidence>
<dbReference type="InterPro" id="IPR008829">
    <property type="entry name" value="SepSecS/SepCysS"/>
</dbReference>